<gene>
    <name evidence="1" type="ORF">Q9L42_013895</name>
</gene>
<dbReference type="InterPro" id="IPR056955">
    <property type="entry name" value="ORC-CDC6-like"/>
</dbReference>
<organism evidence="1 2">
    <name type="scientific">Methylomarinum roseum</name>
    <dbReference type="NCBI Taxonomy" id="3067653"/>
    <lineage>
        <taxon>Bacteria</taxon>
        <taxon>Pseudomonadati</taxon>
        <taxon>Pseudomonadota</taxon>
        <taxon>Gammaproteobacteria</taxon>
        <taxon>Methylococcales</taxon>
        <taxon>Methylococcaceae</taxon>
        <taxon>Methylomarinum</taxon>
    </lineage>
</organism>
<dbReference type="RefSeq" id="WP_305907806.1">
    <property type="nucleotide sequence ID" value="NZ_CP157743.1"/>
</dbReference>
<dbReference type="Pfam" id="PF24389">
    <property type="entry name" value="ORC-CDC6-like"/>
    <property type="match status" value="1"/>
</dbReference>
<reference evidence="1 2" key="1">
    <citation type="journal article" date="2024" name="Microbiology">
        <title>Methylomarinum rosea sp. nov., a novel halophilic methanotrophic bacterium from the hypersaline Lake Elton.</title>
        <authorList>
            <person name="Suleimanov R.Z."/>
            <person name="Oshkin I.Y."/>
            <person name="Danilova O.V."/>
            <person name="Suzina N.E."/>
            <person name="Dedysh S.N."/>
        </authorList>
    </citation>
    <scope>NUCLEOTIDE SEQUENCE [LARGE SCALE GENOMIC DNA]</scope>
    <source>
        <strain evidence="1 2">Ch1-1</strain>
    </source>
</reference>
<keyword evidence="2" id="KW-1185">Reference proteome</keyword>
<name>A0AAU7NR29_9GAMM</name>
<evidence type="ECO:0000313" key="1">
    <source>
        <dbReference type="EMBL" id="XBS19447.1"/>
    </source>
</evidence>
<proteinExistence type="predicted"/>
<sequence length="67" mass="7618">MKGLRDIANFGKVEAEDDAVLDYFVEMNVTENVDSNDAFLVLGRKGSGKTALFRYFTKGERVRLDRK</sequence>
<dbReference type="KEGG" id="mech:Q9L42_013895"/>
<protein>
    <submittedName>
        <fullName evidence="1">Uncharacterized protein</fullName>
    </submittedName>
</protein>
<dbReference type="EMBL" id="CP157743">
    <property type="protein sequence ID" value="XBS19447.1"/>
    <property type="molecule type" value="Genomic_DNA"/>
</dbReference>
<accession>A0AAU7NR29</accession>
<dbReference type="Proteomes" id="UP001225378">
    <property type="component" value="Chromosome"/>
</dbReference>
<evidence type="ECO:0000313" key="2">
    <source>
        <dbReference type="Proteomes" id="UP001225378"/>
    </source>
</evidence>
<dbReference type="AlphaFoldDB" id="A0AAU7NR29"/>